<name>A0A382DKS1_9ZZZZ</name>
<reference evidence="2" key="1">
    <citation type="submission" date="2018-05" db="EMBL/GenBank/DDBJ databases">
        <authorList>
            <person name="Lanie J.A."/>
            <person name="Ng W.-L."/>
            <person name="Kazmierczak K.M."/>
            <person name="Andrzejewski T.M."/>
            <person name="Davidsen T.M."/>
            <person name="Wayne K.J."/>
            <person name="Tettelin H."/>
            <person name="Glass J.I."/>
            <person name="Rusch D."/>
            <person name="Podicherti R."/>
            <person name="Tsui H.-C.T."/>
            <person name="Winkler M.E."/>
        </authorList>
    </citation>
    <scope>NUCLEOTIDE SEQUENCE</scope>
</reference>
<proteinExistence type="predicted"/>
<evidence type="ECO:0000256" key="1">
    <source>
        <dbReference type="SAM" id="MobiDB-lite"/>
    </source>
</evidence>
<feature type="compositionally biased region" description="Basic residues" evidence="1">
    <location>
        <begin position="290"/>
        <end position="302"/>
    </location>
</feature>
<protein>
    <recommendedName>
        <fullName evidence="3">Uroporphyrinogen decarboxylase (URO-D) domain-containing protein</fullName>
    </recommendedName>
</protein>
<dbReference type="Gene3D" id="3.20.20.210">
    <property type="match status" value="1"/>
</dbReference>
<sequence>MSTLTDDLQFPEGDILLAQWQSGNNAAQRKLLTLFNAVIEGQFDAVFQEQAPENSVCVTTSLHLMTLSILNQLYGLTSKEFYKGDPQRYVRTTLMTQRLLGIRKLTIGWPVYAFGAEALGQATMYPDKHAPGADPGVPLVVRKNWFEMESIDFEGEVPKVVEAMLACFVELTGLEPVAHLPAPYSLAADIFGQETLITALSHDPDFVVEFLDHLTGQIIVPWCERLVQRYPNIWLELSDASGSPLFISPLLFQQIASSPVHRLIYDFPWGSRIFVANYRGDMTSKTAGKGSRRRAFGRRSRRERQAEPKTNGMSTANCAKSATDTLIELIDFKLSLCPEFIIKLDADWSPVSTYMEHSIRREKPLYLGVGATRIDRNSIADCEEAKEELEELTTVNVKAIKTVSESLALKGYPRSNFSWPGDVYIEDINAESNLDLVKTIIKTVAKHGDL</sequence>
<organism evidence="2">
    <name type="scientific">marine metagenome</name>
    <dbReference type="NCBI Taxonomy" id="408172"/>
    <lineage>
        <taxon>unclassified sequences</taxon>
        <taxon>metagenomes</taxon>
        <taxon>ecological metagenomes</taxon>
    </lineage>
</organism>
<evidence type="ECO:0008006" key="3">
    <source>
        <dbReference type="Google" id="ProtNLM"/>
    </source>
</evidence>
<gene>
    <name evidence="2" type="ORF">METZ01_LOCUS191061</name>
</gene>
<feature type="region of interest" description="Disordered" evidence="1">
    <location>
        <begin position="285"/>
        <end position="315"/>
    </location>
</feature>
<accession>A0A382DKS1</accession>
<dbReference type="InterPro" id="IPR038071">
    <property type="entry name" value="UROD/MetE-like_sf"/>
</dbReference>
<dbReference type="AlphaFoldDB" id="A0A382DKS1"/>
<dbReference type="EMBL" id="UINC01039554">
    <property type="protein sequence ID" value="SVB38207.1"/>
    <property type="molecule type" value="Genomic_DNA"/>
</dbReference>
<evidence type="ECO:0000313" key="2">
    <source>
        <dbReference type="EMBL" id="SVB38207.1"/>
    </source>
</evidence>